<dbReference type="Proteomes" id="UP000236161">
    <property type="component" value="Unassembled WGS sequence"/>
</dbReference>
<protein>
    <submittedName>
        <fullName evidence="2">Uncharacterized protein</fullName>
    </submittedName>
</protein>
<name>A0A2I0B8D2_9ASPA</name>
<proteinExistence type="predicted"/>
<evidence type="ECO:0000313" key="3">
    <source>
        <dbReference type="Proteomes" id="UP000236161"/>
    </source>
</evidence>
<gene>
    <name evidence="2" type="ORF">AXF42_Ash005065</name>
</gene>
<organism evidence="2 3">
    <name type="scientific">Apostasia shenzhenica</name>
    <dbReference type="NCBI Taxonomy" id="1088818"/>
    <lineage>
        <taxon>Eukaryota</taxon>
        <taxon>Viridiplantae</taxon>
        <taxon>Streptophyta</taxon>
        <taxon>Embryophyta</taxon>
        <taxon>Tracheophyta</taxon>
        <taxon>Spermatophyta</taxon>
        <taxon>Magnoliopsida</taxon>
        <taxon>Liliopsida</taxon>
        <taxon>Asparagales</taxon>
        <taxon>Orchidaceae</taxon>
        <taxon>Apostasioideae</taxon>
        <taxon>Apostasia</taxon>
    </lineage>
</organism>
<sequence>MTLVQTALPITSGTMFLSYTYHCQRALAAPFSKQHASFSHVNQGSACPNCHGSPEAVPILKASILLLRLLVPPTADKWRGLRACSPPFLRKIRTKLCNPSPINTSEQSSIKRIQHRHQAPRINRSEGRTRPRKSRIPPLSPLVKQELENKKSSLSPSFSLFLL</sequence>
<evidence type="ECO:0000313" key="2">
    <source>
        <dbReference type="EMBL" id="PKA64053.1"/>
    </source>
</evidence>
<feature type="compositionally biased region" description="Polar residues" evidence="1">
    <location>
        <begin position="100"/>
        <end position="111"/>
    </location>
</feature>
<feature type="region of interest" description="Disordered" evidence="1">
    <location>
        <begin position="100"/>
        <end position="140"/>
    </location>
</feature>
<keyword evidence="3" id="KW-1185">Reference proteome</keyword>
<evidence type="ECO:0000256" key="1">
    <source>
        <dbReference type="SAM" id="MobiDB-lite"/>
    </source>
</evidence>
<reference evidence="2 3" key="1">
    <citation type="journal article" date="2017" name="Nature">
        <title>The Apostasia genome and the evolution of orchids.</title>
        <authorList>
            <person name="Zhang G.Q."/>
            <person name="Liu K.W."/>
            <person name="Li Z."/>
            <person name="Lohaus R."/>
            <person name="Hsiao Y.Y."/>
            <person name="Niu S.C."/>
            <person name="Wang J.Y."/>
            <person name="Lin Y.C."/>
            <person name="Xu Q."/>
            <person name="Chen L.J."/>
            <person name="Yoshida K."/>
            <person name="Fujiwara S."/>
            <person name="Wang Z.W."/>
            <person name="Zhang Y.Q."/>
            <person name="Mitsuda N."/>
            <person name="Wang M."/>
            <person name="Liu G.H."/>
            <person name="Pecoraro L."/>
            <person name="Huang H.X."/>
            <person name="Xiao X.J."/>
            <person name="Lin M."/>
            <person name="Wu X.Y."/>
            <person name="Wu W.L."/>
            <person name="Chen Y.Y."/>
            <person name="Chang S.B."/>
            <person name="Sakamoto S."/>
            <person name="Ohme-Takagi M."/>
            <person name="Yagi M."/>
            <person name="Zeng S.J."/>
            <person name="Shen C.Y."/>
            <person name="Yeh C.M."/>
            <person name="Luo Y.B."/>
            <person name="Tsai W.C."/>
            <person name="Van de Peer Y."/>
            <person name="Liu Z.J."/>
        </authorList>
    </citation>
    <scope>NUCLEOTIDE SEQUENCE [LARGE SCALE GENOMIC DNA]</scope>
    <source>
        <strain evidence="3">cv. Shenzhen</strain>
        <tissue evidence="2">Stem</tissue>
    </source>
</reference>
<accession>A0A2I0B8D2</accession>
<dbReference type="EMBL" id="KZ451906">
    <property type="protein sequence ID" value="PKA64053.1"/>
    <property type="molecule type" value="Genomic_DNA"/>
</dbReference>
<dbReference type="AlphaFoldDB" id="A0A2I0B8D2"/>